<evidence type="ECO:0000313" key="3">
    <source>
        <dbReference type="Proteomes" id="UP000275078"/>
    </source>
</evidence>
<dbReference type="AlphaFoldDB" id="A0A3N4H7L9"/>
<evidence type="ECO:0000256" key="1">
    <source>
        <dbReference type="SAM" id="MobiDB-lite"/>
    </source>
</evidence>
<name>A0A3N4H7L9_ASCIM</name>
<accession>A0A3N4H7L9</accession>
<sequence>MVRPILNPEIITVAEAERRLGMHGKSPEAVARRKRFEDALDELLTREKMTNKASVGKPQFEAILKLIYLFDFLPEDIREDLYSTDNPRRNKLRTAVYRLIDKTFVKCREARTRGPQEIDRDDTDLVKARKRKYNKLATDSLMAYDNIDHLGAVPAFTPDLKGNIPNPPSTVIQPPVLTFYTDVKIYCWTIDPTQARTMEFTAERDHTGGFQDNDHAPVINVCASYHMLSEVDDIYNQAHAGRLGYLHTLILNGPPTIETVVKAWAESYHKHKLMTLPHGDFTIDEEPTNRFPRHLTGSTEITVFDDIRDPHINPDFFMWPECFGGRELLRNWGETRELWGNQTAAEEFVDCEAVDLWKDSDINHWLQLTVLNPDPTRHFIPTLRVILHREKDDARPNSPIPLIEEEADDLAEDFPNCTLSKFIPFRTRAHFENYRNPLLPENRQPSPPIETRKAKKTPGSGLGFFVLSKSSSKGEAARFPLLLWRLGVDLGVDWPFGRSGRSPGPATSSPRLTVKLSSGDLGRVSSVRALSEPGPSRTAGGETAGGELSFSPKALAWFRRLVSIPFWAASLRAADLLSLEEDMMKIGIIE</sequence>
<gene>
    <name evidence="2" type="ORF">BJ508DRAFT_316157</name>
</gene>
<evidence type="ECO:0000313" key="2">
    <source>
        <dbReference type="EMBL" id="RPA70849.1"/>
    </source>
</evidence>
<keyword evidence="3" id="KW-1185">Reference proteome</keyword>
<dbReference type="EMBL" id="ML120034">
    <property type="protein sequence ID" value="RPA70849.1"/>
    <property type="molecule type" value="Genomic_DNA"/>
</dbReference>
<reference evidence="2 3" key="1">
    <citation type="journal article" date="2018" name="Nat. Ecol. Evol.">
        <title>Pezizomycetes genomes reveal the molecular basis of ectomycorrhizal truffle lifestyle.</title>
        <authorList>
            <person name="Murat C."/>
            <person name="Payen T."/>
            <person name="Noel B."/>
            <person name="Kuo A."/>
            <person name="Morin E."/>
            <person name="Chen J."/>
            <person name="Kohler A."/>
            <person name="Krizsan K."/>
            <person name="Balestrini R."/>
            <person name="Da Silva C."/>
            <person name="Montanini B."/>
            <person name="Hainaut M."/>
            <person name="Levati E."/>
            <person name="Barry K.W."/>
            <person name="Belfiori B."/>
            <person name="Cichocki N."/>
            <person name="Clum A."/>
            <person name="Dockter R.B."/>
            <person name="Fauchery L."/>
            <person name="Guy J."/>
            <person name="Iotti M."/>
            <person name="Le Tacon F."/>
            <person name="Lindquist E.A."/>
            <person name="Lipzen A."/>
            <person name="Malagnac F."/>
            <person name="Mello A."/>
            <person name="Molinier V."/>
            <person name="Miyauchi S."/>
            <person name="Poulain J."/>
            <person name="Riccioni C."/>
            <person name="Rubini A."/>
            <person name="Sitrit Y."/>
            <person name="Splivallo R."/>
            <person name="Traeger S."/>
            <person name="Wang M."/>
            <person name="Zifcakova L."/>
            <person name="Wipf D."/>
            <person name="Zambonelli A."/>
            <person name="Paolocci F."/>
            <person name="Nowrousian M."/>
            <person name="Ottonello S."/>
            <person name="Baldrian P."/>
            <person name="Spatafora J.W."/>
            <person name="Henrissat B."/>
            <person name="Nagy L.G."/>
            <person name="Aury J.M."/>
            <person name="Wincker P."/>
            <person name="Grigoriev I.V."/>
            <person name="Bonfante P."/>
            <person name="Martin F.M."/>
        </authorList>
    </citation>
    <scope>NUCLEOTIDE SEQUENCE [LARGE SCALE GENOMIC DNA]</scope>
    <source>
        <strain evidence="2 3">RN42</strain>
    </source>
</reference>
<feature type="region of interest" description="Disordered" evidence="1">
    <location>
        <begin position="437"/>
        <end position="457"/>
    </location>
</feature>
<proteinExistence type="predicted"/>
<organism evidence="2 3">
    <name type="scientific">Ascobolus immersus RN42</name>
    <dbReference type="NCBI Taxonomy" id="1160509"/>
    <lineage>
        <taxon>Eukaryota</taxon>
        <taxon>Fungi</taxon>
        <taxon>Dikarya</taxon>
        <taxon>Ascomycota</taxon>
        <taxon>Pezizomycotina</taxon>
        <taxon>Pezizomycetes</taxon>
        <taxon>Pezizales</taxon>
        <taxon>Ascobolaceae</taxon>
        <taxon>Ascobolus</taxon>
    </lineage>
</organism>
<dbReference type="Proteomes" id="UP000275078">
    <property type="component" value="Unassembled WGS sequence"/>
</dbReference>
<protein>
    <submittedName>
        <fullName evidence="2">Uncharacterized protein</fullName>
    </submittedName>
</protein>